<protein>
    <recommendedName>
        <fullName evidence="1">DUF6876 domain-containing protein</fullName>
    </recommendedName>
</protein>
<feature type="domain" description="DUF6876" evidence="1">
    <location>
        <begin position="7"/>
        <end position="112"/>
    </location>
</feature>
<sequence length="116" mass="13642">MKEPKELNLQYFTGTENYYTHGIGALKILLTDGCKYVAEEAQAYWLFDIVLSYQMHTHIRNEAFQHWELKKQLQEGWMITCDVGDRKILAKQTISYSDFPFIIIGFYMVDSVSVKF</sequence>
<name>A0A6C0GCG8_9BACT</name>
<evidence type="ECO:0000313" key="2">
    <source>
        <dbReference type="EMBL" id="QHT65370.1"/>
    </source>
</evidence>
<keyword evidence="3" id="KW-1185">Reference proteome</keyword>
<reference evidence="2 3" key="1">
    <citation type="submission" date="2020-01" db="EMBL/GenBank/DDBJ databases">
        <authorList>
            <person name="Kim M.K."/>
        </authorList>
    </citation>
    <scope>NUCLEOTIDE SEQUENCE [LARGE SCALE GENOMIC DNA]</scope>
    <source>
        <strain evidence="2 3">172606-1</strain>
    </source>
</reference>
<evidence type="ECO:0000313" key="3">
    <source>
        <dbReference type="Proteomes" id="UP000480178"/>
    </source>
</evidence>
<dbReference type="RefSeq" id="WP_162441457.1">
    <property type="nucleotide sequence ID" value="NZ_CP048222.1"/>
</dbReference>
<dbReference type="Pfam" id="PF21781">
    <property type="entry name" value="DUF6876"/>
    <property type="match status" value="1"/>
</dbReference>
<evidence type="ECO:0000259" key="1">
    <source>
        <dbReference type="Pfam" id="PF21781"/>
    </source>
</evidence>
<proteinExistence type="predicted"/>
<dbReference type="InterPro" id="IPR049241">
    <property type="entry name" value="DUF6876"/>
</dbReference>
<dbReference type="Proteomes" id="UP000480178">
    <property type="component" value="Chromosome"/>
</dbReference>
<organism evidence="2 3">
    <name type="scientific">Rhodocytophaga rosea</name>
    <dbReference type="NCBI Taxonomy" id="2704465"/>
    <lineage>
        <taxon>Bacteria</taxon>
        <taxon>Pseudomonadati</taxon>
        <taxon>Bacteroidota</taxon>
        <taxon>Cytophagia</taxon>
        <taxon>Cytophagales</taxon>
        <taxon>Rhodocytophagaceae</taxon>
        <taxon>Rhodocytophaga</taxon>
    </lineage>
</organism>
<dbReference type="KEGG" id="rhoz:GXP67_01100"/>
<dbReference type="EMBL" id="CP048222">
    <property type="protein sequence ID" value="QHT65370.1"/>
    <property type="molecule type" value="Genomic_DNA"/>
</dbReference>
<gene>
    <name evidence="2" type="ORF">GXP67_01100</name>
</gene>
<dbReference type="AlphaFoldDB" id="A0A6C0GCG8"/>
<accession>A0A6C0GCG8</accession>